<dbReference type="STRING" id="387005.A0A183HUS8"/>
<name>A0A183HUS8_9BILA</name>
<accession>A0A183HUS8</accession>
<reference evidence="2 3" key="2">
    <citation type="submission" date="2018-11" db="EMBL/GenBank/DDBJ databases">
        <authorList>
            <consortium name="Pathogen Informatics"/>
        </authorList>
    </citation>
    <scope>NUCLEOTIDE SEQUENCE [LARGE SCALE GENOMIC DNA]</scope>
</reference>
<dbReference type="InterPro" id="IPR049401">
    <property type="entry name" value="DZF_dom_N"/>
</dbReference>
<proteinExistence type="predicted"/>
<protein>
    <submittedName>
        <fullName evidence="4">DZF domain-containing protein</fullName>
    </submittedName>
</protein>
<dbReference type="Pfam" id="PF07528">
    <property type="entry name" value="DZF_N"/>
    <property type="match status" value="1"/>
</dbReference>
<dbReference type="GO" id="GO:0003725">
    <property type="term" value="F:double-stranded RNA binding"/>
    <property type="evidence" value="ECO:0007669"/>
    <property type="project" value="TreeGrafter"/>
</dbReference>
<dbReference type="Gene3D" id="3.30.460.10">
    <property type="entry name" value="Beta Polymerase, domain 2"/>
    <property type="match status" value="1"/>
</dbReference>
<dbReference type="PROSITE" id="PS51703">
    <property type="entry name" value="DZF"/>
    <property type="match status" value="1"/>
</dbReference>
<dbReference type="GO" id="GO:0071011">
    <property type="term" value="C:precatalytic spliceosome"/>
    <property type="evidence" value="ECO:0007669"/>
    <property type="project" value="TreeGrafter"/>
</dbReference>
<keyword evidence="3" id="KW-1185">Reference proteome</keyword>
<sequence length="130" mass="14666">MPLRTAEAQQPDRILKGVMRVGLLAKGLLLKTDREVQLVVLCSQPPTRTLLSKVVRLLPQVIEKGENEVITVIEKPDECALLLKHSYSDIICRIVLTCVLLREEHSAGGCFLHINISKYIYIFFFSSFSV</sequence>
<evidence type="ECO:0000313" key="2">
    <source>
        <dbReference type="EMBL" id="VDO74952.1"/>
    </source>
</evidence>
<feature type="domain" description="DZF" evidence="1">
    <location>
        <begin position="1"/>
        <end position="130"/>
    </location>
</feature>
<dbReference type="PANTHER" id="PTHR45762:SF3">
    <property type="entry name" value="ZINC-FINGER PROTEIN AT 72D, ISOFORM B"/>
    <property type="match status" value="1"/>
</dbReference>
<dbReference type="WBParaSite" id="OFLC_0001124001-mRNA-1">
    <property type="protein sequence ID" value="OFLC_0001124001-mRNA-1"/>
    <property type="gene ID" value="OFLC_0001124001"/>
</dbReference>
<dbReference type="AlphaFoldDB" id="A0A183HUS8"/>
<dbReference type="PANTHER" id="PTHR45762">
    <property type="entry name" value="ZINC FINGER RNA-BINDING PROTEIN"/>
    <property type="match status" value="1"/>
</dbReference>
<evidence type="ECO:0000259" key="1">
    <source>
        <dbReference type="PROSITE" id="PS51703"/>
    </source>
</evidence>
<reference evidence="4" key="1">
    <citation type="submission" date="2016-06" db="UniProtKB">
        <authorList>
            <consortium name="WormBaseParasite"/>
        </authorList>
    </citation>
    <scope>IDENTIFICATION</scope>
</reference>
<gene>
    <name evidence="2" type="ORF">OFLC_LOCUS11236</name>
</gene>
<organism evidence="4">
    <name type="scientific">Onchocerca flexuosa</name>
    <dbReference type="NCBI Taxonomy" id="387005"/>
    <lineage>
        <taxon>Eukaryota</taxon>
        <taxon>Metazoa</taxon>
        <taxon>Ecdysozoa</taxon>
        <taxon>Nematoda</taxon>
        <taxon>Chromadorea</taxon>
        <taxon>Rhabditida</taxon>
        <taxon>Spirurina</taxon>
        <taxon>Spiruromorpha</taxon>
        <taxon>Filarioidea</taxon>
        <taxon>Onchocercidae</taxon>
        <taxon>Onchocerca</taxon>
    </lineage>
</organism>
<dbReference type="Proteomes" id="UP000267606">
    <property type="component" value="Unassembled WGS sequence"/>
</dbReference>
<evidence type="ECO:0000313" key="3">
    <source>
        <dbReference type="Proteomes" id="UP000267606"/>
    </source>
</evidence>
<evidence type="ECO:0000313" key="4">
    <source>
        <dbReference type="WBParaSite" id="OFLC_0001124001-mRNA-1"/>
    </source>
</evidence>
<dbReference type="InterPro" id="IPR043519">
    <property type="entry name" value="NT_sf"/>
</dbReference>
<dbReference type="EMBL" id="UZAJ01015974">
    <property type="protein sequence ID" value="VDO74952.1"/>
    <property type="molecule type" value="Genomic_DNA"/>
</dbReference>
<dbReference type="GO" id="GO:0003727">
    <property type="term" value="F:single-stranded RNA binding"/>
    <property type="evidence" value="ECO:0007669"/>
    <property type="project" value="TreeGrafter"/>
</dbReference>
<dbReference type="InterPro" id="IPR006561">
    <property type="entry name" value="DZF_dom"/>
</dbReference>